<feature type="non-terminal residue" evidence="1">
    <location>
        <position position="83"/>
    </location>
</feature>
<dbReference type="EMBL" id="CYRY02003136">
    <property type="protein sequence ID" value="VCW67796.1"/>
    <property type="molecule type" value="Genomic_DNA"/>
</dbReference>
<evidence type="ECO:0000313" key="2">
    <source>
        <dbReference type="Proteomes" id="UP000269945"/>
    </source>
</evidence>
<dbReference type="AlphaFoldDB" id="A0A9X9LGR9"/>
<organism evidence="1 2">
    <name type="scientific">Gulo gulo</name>
    <name type="common">Wolverine</name>
    <name type="synonym">Gluton</name>
    <dbReference type="NCBI Taxonomy" id="48420"/>
    <lineage>
        <taxon>Eukaryota</taxon>
        <taxon>Metazoa</taxon>
        <taxon>Chordata</taxon>
        <taxon>Craniata</taxon>
        <taxon>Vertebrata</taxon>
        <taxon>Euteleostomi</taxon>
        <taxon>Mammalia</taxon>
        <taxon>Eutheria</taxon>
        <taxon>Laurasiatheria</taxon>
        <taxon>Carnivora</taxon>
        <taxon>Caniformia</taxon>
        <taxon>Musteloidea</taxon>
        <taxon>Mustelidae</taxon>
        <taxon>Guloninae</taxon>
        <taxon>Gulo</taxon>
    </lineage>
</organism>
<comment type="caution">
    <text evidence="1">The sequence shown here is derived from an EMBL/GenBank/DDBJ whole genome shotgun (WGS) entry which is preliminary data.</text>
</comment>
<sequence length="83" mass="9147">FKLCLSCYHHEPTAPCRCPTVLPREGHEILVLGSDEAGLASGPLLVQVTWPWASSGTSASFSCFIHKVQKSDQRQAERPRCHS</sequence>
<gene>
    <name evidence="1" type="ORF">BN2614_LOCUS1</name>
</gene>
<dbReference type="Proteomes" id="UP000269945">
    <property type="component" value="Unassembled WGS sequence"/>
</dbReference>
<protein>
    <submittedName>
        <fullName evidence="1">Uncharacterized protein</fullName>
    </submittedName>
</protein>
<name>A0A9X9LGR9_GULGU</name>
<accession>A0A9X9LGR9</accession>
<proteinExistence type="predicted"/>
<evidence type="ECO:0000313" key="1">
    <source>
        <dbReference type="EMBL" id="VCW67796.1"/>
    </source>
</evidence>
<reference evidence="1 2" key="1">
    <citation type="submission" date="2018-10" db="EMBL/GenBank/DDBJ databases">
        <authorList>
            <person name="Ekblom R."/>
            <person name="Jareborg N."/>
        </authorList>
    </citation>
    <scope>NUCLEOTIDE SEQUENCE [LARGE SCALE GENOMIC DNA]</scope>
    <source>
        <tissue evidence="1">Muscle</tissue>
    </source>
</reference>
<keyword evidence="2" id="KW-1185">Reference proteome</keyword>